<feature type="chain" id="PRO_5015139614" evidence="1">
    <location>
        <begin position="20"/>
        <end position="36"/>
    </location>
</feature>
<feature type="signal peptide" evidence="1">
    <location>
        <begin position="1"/>
        <end position="19"/>
    </location>
</feature>
<dbReference type="AlphaFoldDB" id="A0A2P2J2Z4"/>
<keyword evidence="1" id="KW-0732">Signal</keyword>
<name>A0A2P2J2Z4_RHIMU</name>
<organism evidence="2">
    <name type="scientific">Rhizophora mucronata</name>
    <name type="common">Asiatic mangrove</name>
    <dbReference type="NCBI Taxonomy" id="61149"/>
    <lineage>
        <taxon>Eukaryota</taxon>
        <taxon>Viridiplantae</taxon>
        <taxon>Streptophyta</taxon>
        <taxon>Embryophyta</taxon>
        <taxon>Tracheophyta</taxon>
        <taxon>Spermatophyta</taxon>
        <taxon>Magnoliopsida</taxon>
        <taxon>eudicotyledons</taxon>
        <taxon>Gunneridae</taxon>
        <taxon>Pentapetalae</taxon>
        <taxon>rosids</taxon>
        <taxon>fabids</taxon>
        <taxon>Malpighiales</taxon>
        <taxon>Rhizophoraceae</taxon>
        <taxon>Rhizophora</taxon>
    </lineage>
</organism>
<evidence type="ECO:0000256" key="1">
    <source>
        <dbReference type="SAM" id="SignalP"/>
    </source>
</evidence>
<proteinExistence type="predicted"/>
<evidence type="ECO:0000313" key="2">
    <source>
        <dbReference type="EMBL" id="MBW87896.1"/>
    </source>
</evidence>
<accession>A0A2P2J2Z4</accession>
<sequence>MKRIDQFFFFLILLGKIASDCHHMLLIECSEKLEIL</sequence>
<dbReference type="EMBL" id="GGEC01007413">
    <property type="protein sequence ID" value="MBW87896.1"/>
    <property type="molecule type" value="Transcribed_RNA"/>
</dbReference>
<protein>
    <submittedName>
        <fullName evidence="2">Uncharacterized protein</fullName>
    </submittedName>
</protein>
<reference evidence="2" key="1">
    <citation type="submission" date="2018-02" db="EMBL/GenBank/DDBJ databases">
        <title>Rhizophora mucronata_Transcriptome.</title>
        <authorList>
            <person name="Meera S.P."/>
            <person name="Sreeshan A."/>
            <person name="Augustine A."/>
        </authorList>
    </citation>
    <scope>NUCLEOTIDE SEQUENCE</scope>
    <source>
        <tissue evidence="2">Leaf</tissue>
    </source>
</reference>